<dbReference type="InterPro" id="IPR011659">
    <property type="entry name" value="WD40"/>
</dbReference>
<dbReference type="EMBL" id="CP027850">
    <property type="protein sequence ID" value="AVQ04001.1"/>
    <property type="molecule type" value="Genomic_DNA"/>
</dbReference>
<evidence type="ECO:0000313" key="5">
    <source>
        <dbReference type="EMBL" id="AVQ04001.1"/>
    </source>
</evidence>
<proteinExistence type="predicted"/>
<feature type="signal peptide" evidence="3">
    <location>
        <begin position="1"/>
        <end position="22"/>
    </location>
</feature>
<protein>
    <submittedName>
        <fullName evidence="5">S9 family peptidase</fullName>
    </submittedName>
</protein>
<feature type="domain" description="Peptidase S9 prolyl oligopeptidase catalytic" evidence="4">
    <location>
        <begin position="428"/>
        <end position="638"/>
    </location>
</feature>
<dbReference type="Gene3D" id="2.120.10.30">
    <property type="entry name" value="TolB, C-terminal domain"/>
    <property type="match status" value="1"/>
</dbReference>
<dbReference type="Pfam" id="PF07676">
    <property type="entry name" value="PD40"/>
    <property type="match status" value="1"/>
</dbReference>
<dbReference type="InterPro" id="IPR029058">
    <property type="entry name" value="AB_hydrolase_fold"/>
</dbReference>
<dbReference type="PANTHER" id="PTHR42776">
    <property type="entry name" value="SERINE PEPTIDASE S9 FAMILY MEMBER"/>
    <property type="match status" value="1"/>
</dbReference>
<evidence type="ECO:0000256" key="3">
    <source>
        <dbReference type="SAM" id="SignalP"/>
    </source>
</evidence>
<dbReference type="InterPro" id="IPR011042">
    <property type="entry name" value="6-blade_b-propeller_TolB-like"/>
</dbReference>
<keyword evidence="2" id="KW-0720">Serine protease</keyword>
<dbReference type="Gene3D" id="3.40.50.1820">
    <property type="entry name" value="alpha/beta hydrolase"/>
    <property type="match status" value="1"/>
</dbReference>
<feature type="chain" id="PRO_5046451384" evidence="3">
    <location>
        <begin position="23"/>
        <end position="641"/>
    </location>
</feature>
<dbReference type="InterPro" id="IPR001375">
    <property type="entry name" value="Peptidase_S9_cat"/>
</dbReference>
<dbReference type="SUPFAM" id="SSF82171">
    <property type="entry name" value="DPP6 N-terminal domain-like"/>
    <property type="match status" value="1"/>
</dbReference>
<gene>
    <name evidence="5" type="ORF">B7G68_20425</name>
</gene>
<dbReference type="Proteomes" id="UP000240527">
    <property type="component" value="Chromosome"/>
</dbReference>
<keyword evidence="3" id="KW-0732">Signal</keyword>
<keyword evidence="2" id="KW-0645">Protease</keyword>
<keyword evidence="1" id="KW-0378">Hydrolase</keyword>
<evidence type="ECO:0000313" key="6">
    <source>
        <dbReference type="Proteomes" id="UP000240527"/>
    </source>
</evidence>
<name>A0ABN5IY64_9CAUL</name>
<reference evidence="5 6" key="1">
    <citation type="journal article" date="2015" name="Biotechnol. Bioeng.">
        <title>Genome sequence and phenotypic characterization of Caulobacter segnis.</title>
        <authorList>
            <person name="Patel S."/>
            <person name="Fletcher B."/>
            <person name="Scott D.C."/>
            <person name="Ely B."/>
        </authorList>
    </citation>
    <scope>NUCLEOTIDE SEQUENCE [LARGE SCALE GENOMIC DNA]</scope>
    <source>
        <strain evidence="5 6">TK0059</strain>
    </source>
</reference>
<evidence type="ECO:0000256" key="1">
    <source>
        <dbReference type="ARBA" id="ARBA00022801"/>
    </source>
</evidence>
<evidence type="ECO:0000259" key="4">
    <source>
        <dbReference type="Pfam" id="PF00326"/>
    </source>
</evidence>
<accession>A0ABN5IY64</accession>
<dbReference type="PANTHER" id="PTHR42776:SF27">
    <property type="entry name" value="DIPEPTIDYL PEPTIDASE FAMILY MEMBER 6"/>
    <property type="match status" value="1"/>
</dbReference>
<evidence type="ECO:0000256" key="2">
    <source>
        <dbReference type="ARBA" id="ARBA00022825"/>
    </source>
</evidence>
<dbReference type="RefSeq" id="WP_106907254.1">
    <property type="nucleotide sequence ID" value="NZ_CP027850.1"/>
</dbReference>
<dbReference type="Pfam" id="PF00326">
    <property type="entry name" value="Peptidase_S9"/>
    <property type="match status" value="1"/>
</dbReference>
<organism evidence="5 6">
    <name type="scientific">Caulobacter segnis</name>
    <dbReference type="NCBI Taxonomy" id="88688"/>
    <lineage>
        <taxon>Bacteria</taxon>
        <taxon>Pseudomonadati</taxon>
        <taxon>Pseudomonadota</taxon>
        <taxon>Alphaproteobacteria</taxon>
        <taxon>Caulobacterales</taxon>
        <taxon>Caulobacteraceae</taxon>
        <taxon>Caulobacter</taxon>
    </lineage>
</organism>
<sequence length="641" mass="69884">MKKLLVASVAVLALASAAPAFSQAVERREIGNQILENVPVAPSSIREGLARYQNARSAAFGDWLSDGGMLITTRFGNTNQLHVVSAPGADRSQITFYDEPVASPHVLPNGQILFSKDTGGDEWFQLFLRGPDGKTVQLTEPATRNGSPAWSKDGSVLVWSRAVKGSANYDVLMRDASGATKVIFKGEGQVSPMAVSPDGKTVLLGRYFSIVESKRWLLDVASGKLTELNPSKGKVAYQGGSFTPDGKSVLLLSDEGSDFQRLVRIDLATGAKSIVSGDRPWDVEEFALSGDGRILAYVVNEDGYSKLIVQDFITRRALPQPSLPAGVVSNLVFSADGAKLGFSLATPTSVSDAWSWGVVDGKLERWTASELGGLDSEALTAPTLIRYPSFDKRSIPAFLYKPKLAAGQKAPVIIDIHGGPEGQSRPTFNAFHQHSVAELGAAVIVTNVRGSSGYGKTYLNLDNAEKREDSVKDIGALLDWIATQPDLDSSRVVVYGQSYGGYMSLAVMTHYSDRMAGGVERYGISNFVSFLQNTEAYRRDLRRAEYGDERDPKMLKAFETMSPLNNVGKINKPMLVMQGWNDPRVPKSESDQVVAKLREQGVETWYVQFKDEGHGFLKKANNDRRREVETQFLRKVLGLGQ</sequence>
<dbReference type="SUPFAM" id="SSF53474">
    <property type="entry name" value="alpha/beta-Hydrolases"/>
    <property type="match status" value="1"/>
</dbReference>
<keyword evidence="6" id="KW-1185">Reference proteome</keyword>